<dbReference type="Gene3D" id="3.40.50.720">
    <property type="entry name" value="NAD(P)-binding Rossmann-like Domain"/>
    <property type="match status" value="1"/>
</dbReference>
<comment type="similarity">
    <text evidence="2">Belongs to the short-chain dehydrogenases/reductases (SDR) family.</text>
</comment>
<dbReference type="Proteomes" id="UP001159405">
    <property type="component" value="Unassembled WGS sequence"/>
</dbReference>
<evidence type="ECO:0000256" key="4">
    <source>
        <dbReference type="SAM" id="SignalP"/>
    </source>
</evidence>
<dbReference type="Pfam" id="PF00106">
    <property type="entry name" value="adh_short"/>
    <property type="match status" value="1"/>
</dbReference>
<keyword evidence="6" id="KW-1185">Reference proteome</keyword>
<dbReference type="PRINTS" id="PR01397">
    <property type="entry name" value="DHBDHDRGNASE"/>
</dbReference>
<evidence type="ECO:0000313" key="5">
    <source>
        <dbReference type="EMBL" id="CAH3145360.1"/>
    </source>
</evidence>
<feature type="signal peptide" evidence="4">
    <location>
        <begin position="1"/>
        <end position="18"/>
    </location>
</feature>
<sequence>MAATGCLVGRLALVTGSASGIGQAICQALASEGAGVIVTDQNSQGTQETLDSLPKHASLEHKNYSLDVSSEEEISKVLENIISVYEKPPCILVNCAGIISDNVLLDMDEEKSGNILLNLKGTTTITEAVVKVMVDHGVKNGSVVNLHANFLGKVREIYMM</sequence>
<dbReference type="SUPFAM" id="SSF51735">
    <property type="entry name" value="NAD(P)-binding Rossmann-fold domains"/>
    <property type="match status" value="1"/>
</dbReference>
<dbReference type="EMBL" id="CALNXK010000076">
    <property type="protein sequence ID" value="CAH3145360.1"/>
    <property type="molecule type" value="Genomic_DNA"/>
</dbReference>
<reference evidence="5 6" key="1">
    <citation type="submission" date="2022-05" db="EMBL/GenBank/DDBJ databases">
        <authorList>
            <consortium name="Genoscope - CEA"/>
            <person name="William W."/>
        </authorList>
    </citation>
    <scope>NUCLEOTIDE SEQUENCE [LARGE SCALE GENOMIC DNA]</scope>
</reference>
<name>A0ABN8PJQ5_9CNID</name>
<comment type="caution">
    <text evidence="5">The sequence shown here is derived from an EMBL/GenBank/DDBJ whole genome shotgun (WGS) entry which is preliminary data.</text>
</comment>
<keyword evidence="3" id="KW-0560">Oxidoreductase</keyword>
<dbReference type="PANTHER" id="PTHR42760:SF83">
    <property type="entry name" value="(3R)-3-HYDROXYACYL-COA DEHYDROGENASE"/>
    <property type="match status" value="1"/>
</dbReference>
<dbReference type="InterPro" id="IPR036291">
    <property type="entry name" value="NAD(P)-bd_dom_sf"/>
</dbReference>
<feature type="chain" id="PRO_5047161397" evidence="4">
    <location>
        <begin position="19"/>
        <end position="160"/>
    </location>
</feature>
<gene>
    <name evidence="5" type="ORF">PLOB_00044590</name>
</gene>
<evidence type="ECO:0000256" key="3">
    <source>
        <dbReference type="ARBA" id="ARBA00023002"/>
    </source>
</evidence>
<dbReference type="InterPro" id="IPR002347">
    <property type="entry name" value="SDR_fam"/>
</dbReference>
<accession>A0ABN8PJQ5</accession>
<organism evidence="5 6">
    <name type="scientific">Porites lobata</name>
    <dbReference type="NCBI Taxonomy" id="104759"/>
    <lineage>
        <taxon>Eukaryota</taxon>
        <taxon>Metazoa</taxon>
        <taxon>Cnidaria</taxon>
        <taxon>Anthozoa</taxon>
        <taxon>Hexacorallia</taxon>
        <taxon>Scleractinia</taxon>
        <taxon>Fungiina</taxon>
        <taxon>Poritidae</taxon>
        <taxon>Porites</taxon>
    </lineage>
</organism>
<protein>
    <submittedName>
        <fullName evidence="5">Uncharacterized protein</fullName>
    </submittedName>
</protein>
<dbReference type="InterPro" id="IPR003560">
    <property type="entry name" value="DHB_DH"/>
</dbReference>
<comment type="pathway">
    <text evidence="1">Lipid metabolism; fatty acid biosynthesis.</text>
</comment>
<evidence type="ECO:0000256" key="1">
    <source>
        <dbReference type="ARBA" id="ARBA00005194"/>
    </source>
</evidence>
<proteinExistence type="inferred from homology"/>
<dbReference type="PANTHER" id="PTHR42760">
    <property type="entry name" value="SHORT-CHAIN DEHYDROGENASES/REDUCTASES FAMILY MEMBER"/>
    <property type="match status" value="1"/>
</dbReference>
<keyword evidence="4" id="KW-0732">Signal</keyword>
<evidence type="ECO:0000256" key="2">
    <source>
        <dbReference type="ARBA" id="ARBA00006484"/>
    </source>
</evidence>
<evidence type="ECO:0000313" key="6">
    <source>
        <dbReference type="Proteomes" id="UP001159405"/>
    </source>
</evidence>